<evidence type="ECO:0000313" key="4">
    <source>
        <dbReference type="EMBL" id="QKR00581.1"/>
    </source>
</evidence>
<dbReference type="InterPro" id="IPR027417">
    <property type="entry name" value="P-loop_NTPase"/>
</dbReference>
<dbReference type="GO" id="GO:0006302">
    <property type="term" value="P:double-strand break repair"/>
    <property type="evidence" value="ECO:0007669"/>
    <property type="project" value="InterPro"/>
</dbReference>
<dbReference type="InterPro" id="IPR003593">
    <property type="entry name" value="AAA+_ATPase"/>
</dbReference>
<feature type="domain" description="ABC transporter" evidence="3">
    <location>
        <begin position="1"/>
        <end position="202"/>
    </location>
</feature>
<evidence type="ECO:0000256" key="2">
    <source>
        <dbReference type="ARBA" id="ARBA00022840"/>
    </source>
</evidence>
<dbReference type="GeneID" id="55642176"/>
<dbReference type="EMBL" id="CP049074">
    <property type="protein sequence ID" value="QKR00581.1"/>
    <property type="molecule type" value="Genomic_DNA"/>
</dbReference>
<dbReference type="RefSeq" id="WP_174631708.1">
    <property type="nucleotide sequence ID" value="NZ_CP049074.1"/>
</dbReference>
<evidence type="ECO:0000259" key="3">
    <source>
        <dbReference type="PROSITE" id="PS50893"/>
    </source>
</evidence>
<dbReference type="InterPro" id="IPR038729">
    <property type="entry name" value="Rad50/SbcC_AAA"/>
</dbReference>
<dbReference type="AlphaFoldDB" id="A0A6N0NZL9"/>
<protein>
    <submittedName>
        <fullName evidence="4">ABC transporter ATP-binding protein</fullName>
    </submittedName>
</protein>
<proteinExistence type="predicted"/>
<dbReference type="OrthoDB" id="24644at2157"/>
<evidence type="ECO:0000256" key="1">
    <source>
        <dbReference type="ARBA" id="ARBA00022741"/>
    </source>
</evidence>
<dbReference type="SMART" id="SM00382">
    <property type="entry name" value="AAA"/>
    <property type="match status" value="1"/>
</dbReference>
<organism evidence="4 5">
    <name type="scientific">Metallosphaera tengchongensis</name>
    <dbReference type="NCBI Taxonomy" id="1532350"/>
    <lineage>
        <taxon>Archaea</taxon>
        <taxon>Thermoproteota</taxon>
        <taxon>Thermoprotei</taxon>
        <taxon>Sulfolobales</taxon>
        <taxon>Sulfolobaceae</taxon>
        <taxon>Metallosphaera</taxon>
    </lineage>
</organism>
<keyword evidence="1" id="KW-0547">Nucleotide-binding</keyword>
<dbReference type="Gene3D" id="3.40.50.300">
    <property type="entry name" value="P-loop containing nucleotide triphosphate hydrolases"/>
    <property type="match status" value="1"/>
</dbReference>
<reference evidence="4 5" key="1">
    <citation type="submission" date="2020-02" db="EMBL/GenBank/DDBJ databases">
        <title>Comparative genome analysis reveals the metabolism and evolution of the thermophilic archaeal genus Metallosphaera.</title>
        <authorList>
            <person name="Jiang C."/>
        </authorList>
    </citation>
    <scope>NUCLEOTIDE SEQUENCE [LARGE SCALE GENOMIC DNA]</scope>
    <source>
        <strain evidence="4 5">Ric-A</strain>
    </source>
</reference>
<dbReference type="InterPro" id="IPR003439">
    <property type="entry name" value="ABC_transporter-like_ATP-bd"/>
</dbReference>
<keyword evidence="5" id="KW-1185">Reference proteome</keyword>
<gene>
    <name evidence="4" type="ORF">GWK48_09490</name>
</gene>
<dbReference type="SUPFAM" id="SSF52540">
    <property type="entry name" value="P-loop containing nucleoside triphosphate hydrolases"/>
    <property type="match status" value="1"/>
</dbReference>
<dbReference type="Proteomes" id="UP000509301">
    <property type="component" value="Chromosome"/>
</dbReference>
<dbReference type="KEGG" id="mten:GWK48_09490"/>
<keyword evidence="2 4" id="KW-0067">ATP-binding</keyword>
<dbReference type="Pfam" id="PF13304">
    <property type="entry name" value="AAA_21"/>
    <property type="match status" value="1"/>
</dbReference>
<dbReference type="GO" id="GO:0005524">
    <property type="term" value="F:ATP binding"/>
    <property type="evidence" value="ECO:0007669"/>
    <property type="project" value="UniProtKB-KW"/>
</dbReference>
<sequence>MLIQGAKVKVGDRLILSDFSLEVRRGLNLVIGPNGAGKTTLLRSVIRALNSLQGMEKGYVPAEFFSSDIPVEDILLSGTRNKLEKYRQYVELLDVGKLFGKRFSTLSTGEKRMVLICKALTEGDLIIMDELTSGLDLKNQRKVLEVINHLKRNKTFLASTHDLQWLGYADYVTLMKSGQIVLQSTPEEVTEDLLEKVYEIKIKRVDFKGRPLFLVDI</sequence>
<dbReference type="PANTHER" id="PTHR43850">
    <property type="entry name" value="ABC TRANSPORTER ATP-BINDING PROTEIN MA_4021-RELATED"/>
    <property type="match status" value="1"/>
</dbReference>
<dbReference type="GO" id="GO:0016887">
    <property type="term" value="F:ATP hydrolysis activity"/>
    <property type="evidence" value="ECO:0007669"/>
    <property type="project" value="InterPro"/>
</dbReference>
<dbReference type="InterPro" id="IPR003959">
    <property type="entry name" value="ATPase_AAA_core"/>
</dbReference>
<evidence type="ECO:0000313" key="5">
    <source>
        <dbReference type="Proteomes" id="UP000509301"/>
    </source>
</evidence>
<name>A0A6N0NZL9_9CREN</name>
<accession>A0A6N0NZL9</accession>
<dbReference type="Pfam" id="PF13476">
    <property type="entry name" value="AAA_23"/>
    <property type="match status" value="1"/>
</dbReference>
<dbReference type="PROSITE" id="PS50893">
    <property type="entry name" value="ABC_TRANSPORTER_2"/>
    <property type="match status" value="1"/>
</dbReference>
<dbReference type="PANTHER" id="PTHR43850:SF2">
    <property type="entry name" value="ABC TRANSPORTER ATP-BINDING PROTEIN MA_4021-RELATED"/>
    <property type="match status" value="1"/>
</dbReference>